<dbReference type="AlphaFoldDB" id="A0A0E9TXN3"/>
<accession>A0A0E9TXN3</accession>
<dbReference type="EMBL" id="GBXM01050148">
    <property type="protein sequence ID" value="JAH58429.1"/>
    <property type="molecule type" value="Transcribed_RNA"/>
</dbReference>
<organism evidence="1">
    <name type="scientific">Anguilla anguilla</name>
    <name type="common">European freshwater eel</name>
    <name type="synonym">Muraena anguilla</name>
    <dbReference type="NCBI Taxonomy" id="7936"/>
    <lineage>
        <taxon>Eukaryota</taxon>
        <taxon>Metazoa</taxon>
        <taxon>Chordata</taxon>
        <taxon>Craniata</taxon>
        <taxon>Vertebrata</taxon>
        <taxon>Euteleostomi</taxon>
        <taxon>Actinopterygii</taxon>
        <taxon>Neopterygii</taxon>
        <taxon>Teleostei</taxon>
        <taxon>Anguilliformes</taxon>
        <taxon>Anguillidae</taxon>
        <taxon>Anguilla</taxon>
    </lineage>
</organism>
<reference evidence="1" key="2">
    <citation type="journal article" date="2015" name="Fish Shellfish Immunol.">
        <title>Early steps in the European eel (Anguilla anguilla)-Vibrio vulnificus interaction in the gills: Role of the RtxA13 toxin.</title>
        <authorList>
            <person name="Callol A."/>
            <person name="Pajuelo D."/>
            <person name="Ebbesson L."/>
            <person name="Teles M."/>
            <person name="MacKenzie S."/>
            <person name="Amaro C."/>
        </authorList>
    </citation>
    <scope>NUCLEOTIDE SEQUENCE</scope>
</reference>
<protein>
    <submittedName>
        <fullName evidence="1">Uncharacterized protein</fullName>
    </submittedName>
</protein>
<evidence type="ECO:0000313" key="1">
    <source>
        <dbReference type="EMBL" id="JAH58429.1"/>
    </source>
</evidence>
<sequence length="124" mass="13922">MSLPANQRRRIEGPLEDVSGGTRMIGRFAPVHNYAAVHFTNVNFIKGNCQILPGKTSSEVSKELHTRLASLQRRGRMDLDEVFTARMSTAARFGLILPAKFQAKMRAARKYTVNSFLRTLELSV</sequence>
<reference evidence="1" key="1">
    <citation type="submission" date="2014-11" db="EMBL/GenBank/DDBJ databases">
        <authorList>
            <person name="Amaro Gonzalez C."/>
        </authorList>
    </citation>
    <scope>NUCLEOTIDE SEQUENCE</scope>
</reference>
<proteinExistence type="predicted"/>
<name>A0A0E9TXN3_ANGAN</name>